<comment type="caution">
    <text evidence="3">The sequence shown here is derived from an EMBL/GenBank/DDBJ whole genome shotgun (WGS) entry which is preliminary data.</text>
</comment>
<evidence type="ECO:0000256" key="1">
    <source>
        <dbReference type="SAM" id="Coils"/>
    </source>
</evidence>
<gene>
    <name evidence="3" type="ORF">CKAN_00360800</name>
</gene>
<feature type="region of interest" description="Disordered" evidence="2">
    <location>
        <begin position="594"/>
        <end position="639"/>
    </location>
</feature>
<sequence length="639" mass="69874">MGIYSHWVENDIALDGLRGAYEIPEDVLIRRADPADYALRSYSGGWMPFPLIAIVEGGVRFPLDPLLRACLSTWALSPCQLSPNGYKVIMGTAVLNKSLGIDLGVHDIEDVYDICKSKEDGYYLRVRPQCTAFVTALEDSSKYAGDDLVCVSGNWEFGAEEDRVHRVPRHPGVVPTARERRRRARRDGWRKNEEWYRAIRGCTEFSNRSAWALLGYEPRYRGYNKRSTLLDPLPQGEDPGTSNPFVGGRPEAVFEEGGPSGTAAGAEASPEQQPSPEPQSSGTPLVRRARRPHIDLEEMSRVPAFVDLEALALGDEGEASPPAARASAGHLAPSPGESPGALEVAVPTREPSPEVQRPPEVACNESSSRKRPREEGGGSGRISRVAEPAPWKPNFLLEPGRPMTVDDCIHRRPDPLVLEALGHACALPRDMARLEKMSDPKLVTSLLHSCFQTLQKSMVVIDRFSKQGPLVAGLTEEKRELEEALGSSVSKINQLEAFQGDLRAKLGEVAMEIENEKMKNADLEAQMESLKSDLRAETKRADEAEAKVKTESEAAFQDAATQATVYYGAKVFRVRDKAWAKARRAALREVGISEDHPIYPGPSAPDNTVIIGPPVGVDSGPAPQEASADVPCNPVLQEP</sequence>
<protein>
    <submittedName>
        <fullName evidence="3">Uncharacterized protein</fullName>
    </submittedName>
</protein>
<feature type="region of interest" description="Disordered" evidence="2">
    <location>
        <begin position="317"/>
        <end position="386"/>
    </location>
</feature>
<feature type="region of interest" description="Disordered" evidence="2">
    <location>
        <begin position="227"/>
        <end position="286"/>
    </location>
</feature>
<dbReference type="OrthoDB" id="1750920at2759"/>
<evidence type="ECO:0000313" key="3">
    <source>
        <dbReference type="EMBL" id="RWR75234.1"/>
    </source>
</evidence>
<organism evidence="3 4">
    <name type="scientific">Cinnamomum micranthum f. kanehirae</name>
    <dbReference type="NCBI Taxonomy" id="337451"/>
    <lineage>
        <taxon>Eukaryota</taxon>
        <taxon>Viridiplantae</taxon>
        <taxon>Streptophyta</taxon>
        <taxon>Embryophyta</taxon>
        <taxon>Tracheophyta</taxon>
        <taxon>Spermatophyta</taxon>
        <taxon>Magnoliopsida</taxon>
        <taxon>Magnoliidae</taxon>
        <taxon>Laurales</taxon>
        <taxon>Lauraceae</taxon>
        <taxon>Cinnamomum</taxon>
    </lineage>
</organism>
<accession>A0A3S3NU17</accession>
<evidence type="ECO:0000313" key="4">
    <source>
        <dbReference type="Proteomes" id="UP000283530"/>
    </source>
</evidence>
<reference evidence="3 4" key="1">
    <citation type="journal article" date="2019" name="Nat. Plants">
        <title>Stout camphor tree genome fills gaps in understanding of flowering plant genome evolution.</title>
        <authorList>
            <person name="Chaw S.M."/>
            <person name="Liu Y.C."/>
            <person name="Wu Y.W."/>
            <person name="Wang H.Y."/>
            <person name="Lin C.I."/>
            <person name="Wu C.S."/>
            <person name="Ke H.M."/>
            <person name="Chang L.Y."/>
            <person name="Hsu C.Y."/>
            <person name="Yang H.T."/>
            <person name="Sudianto E."/>
            <person name="Hsu M.H."/>
            <person name="Wu K.P."/>
            <person name="Wang L.N."/>
            <person name="Leebens-Mack J.H."/>
            <person name="Tsai I.J."/>
        </authorList>
    </citation>
    <scope>NUCLEOTIDE SEQUENCE [LARGE SCALE GENOMIC DNA]</scope>
    <source>
        <strain evidence="4">cv. Chaw 1501</strain>
        <tissue evidence="3">Young leaves</tissue>
    </source>
</reference>
<evidence type="ECO:0000256" key="2">
    <source>
        <dbReference type="SAM" id="MobiDB-lite"/>
    </source>
</evidence>
<dbReference type="AlphaFoldDB" id="A0A3S3NU17"/>
<keyword evidence="1" id="KW-0175">Coiled coil</keyword>
<proteinExistence type="predicted"/>
<name>A0A3S3NU17_9MAGN</name>
<feature type="coiled-coil region" evidence="1">
    <location>
        <begin position="506"/>
        <end position="554"/>
    </location>
</feature>
<dbReference type="EMBL" id="QPKB01000002">
    <property type="protein sequence ID" value="RWR75234.1"/>
    <property type="molecule type" value="Genomic_DNA"/>
</dbReference>
<feature type="compositionally biased region" description="Low complexity" evidence="2">
    <location>
        <begin position="266"/>
        <end position="281"/>
    </location>
</feature>
<dbReference type="Proteomes" id="UP000283530">
    <property type="component" value="Unassembled WGS sequence"/>
</dbReference>
<keyword evidence="4" id="KW-1185">Reference proteome</keyword>